<keyword evidence="2" id="KW-0812">Transmembrane</keyword>
<organism evidence="3">
    <name type="scientific">marine sediment metagenome</name>
    <dbReference type="NCBI Taxonomy" id="412755"/>
    <lineage>
        <taxon>unclassified sequences</taxon>
        <taxon>metagenomes</taxon>
        <taxon>ecological metagenomes</taxon>
    </lineage>
</organism>
<reference evidence="3" key="1">
    <citation type="journal article" date="2014" name="Front. Microbiol.">
        <title>High frequency of phylogenetically diverse reductive dehalogenase-homologous genes in deep subseafloor sedimentary metagenomes.</title>
        <authorList>
            <person name="Kawai M."/>
            <person name="Futagami T."/>
            <person name="Toyoda A."/>
            <person name="Takaki Y."/>
            <person name="Nishi S."/>
            <person name="Hori S."/>
            <person name="Arai W."/>
            <person name="Tsubouchi T."/>
            <person name="Morono Y."/>
            <person name="Uchiyama I."/>
            <person name="Ito T."/>
            <person name="Fujiyama A."/>
            <person name="Inagaki F."/>
            <person name="Takami H."/>
        </authorList>
    </citation>
    <scope>NUCLEOTIDE SEQUENCE</scope>
    <source>
        <strain evidence="3">Expedition CK06-06</strain>
    </source>
</reference>
<name>X0RSJ5_9ZZZZ</name>
<evidence type="ECO:0000256" key="2">
    <source>
        <dbReference type="SAM" id="Phobius"/>
    </source>
</evidence>
<accession>X0RSJ5</accession>
<evidence type="ECO:0000313" key="3">
    <source>
        <dbReference type="EMBL" id="GAF71738.1"/>
    </source>
</evidence>
<proteinExistence type="predicted"/>
<sequence>MNFYGYTAIATAMEQASTGSDQPPTQLRRPDPEPASPHGFTAPAGVDPRLSAWLDEQEKRARRRKKRLKKQRQEARKVQNQPWFWPTVTIGGTLLLILSAAAFRGR</sequence>
<keyword evidence="2" id="KW-0472">Membrane</keyword>
<feature type="transmembrane region" description="Helical" evidence="2">
    <location>
        <begin position="83"/>
        <end position="103"/>
    </location>
</feature>
<dbReference type="EMBL" id="BARS01005328">
    <property type="protein sequence ID" value="GAF71738.1"/>
    <property type="molecule type" value="Genomic_DNA"/>
</dbReference>
<evidence type="ECO:0000256" key="1">
    <source>
        <dbReference type="SAM" id="MobiDB-lite"/>
    </source>
</evidence>
<dbReference type="AlphaFoldDB" id="X0RSJ5"/>
<protein>
    <submittedName>
        <fullName evidence="3">Uncharacterized protein</fullName>
    </submittedName>
</protein>
<comment type="caution">
    <text evidence="3">The sequence shown here is derived from an EMBL/GenBank/DDBJ whole genome shotgun (WGS) entry which is preliminary data.</text>
</comment>
<keyword evidence="2" id="KW-1133">Transmembrane helix</keyword>
<gene>
    <name evidence="3" type="ORF">S01H1_10449</name>
</gene>
<feature type="compositionally biased region" description="Basic residues" evidence="1">
    <location>
        <begin position="60"/>
        <end position="70"/>
    </location>
</feature>
<feature type="compositionally biased region" description="Polar residues" evidence="1">
    <location>
        <begin position="14"/>
        <end position="25"/>
    </location>
</feature>
<feature type="region of interest" description="Disordered" evidence="1">
    <location>
        <begin position="14"/>
        <end position="78"/>
    </location>
</feature>